<proteinExistence type="predicted"/>
<keyword evidence="1" id="KW-0378">Hydrolase</keyword>
<organism evidence="1 2">
    <name type="scientific">Paenibacillus pini JCM 16418</name>
    <dbReference type="NCBI Taxonomy" id="1236976"/>
    <lineage>
        <taxon>Bacteria</taxon>
        <taxon>Bacillati</taxon>
        <taxon>Bacillota</taxon>
        <taxon>Bacilli</taxon>
        <taxon>Bacillales</taxon>
        <taxon>Paenibacillaceae</taxon>
        <taxon>Paenibacillus</taxon>
    </lineage>
</organism>
<evidence type="ECO:0000313" key="1">
    <source>
        <dbReference type="EMBL" id="GAF08204.1"/>
    </source>
</evidence>
<gene>
    <name evidence="1" type="ORF">JCM16418_2245</name>
</gene>
<dbReference type="STRING" id="1236976.JCM16418_2245"/>
<sequence length="56" mass="6468">MEDGEVLLNPLYRFEETGEAAGKVIGDLQPSGNALRNQEKLRMAGMSYQLLWEWRR</sequence>
<dbReference type="GO" id="GO:0016787">
    <property type="term" value="F:hydrolase activity"/>
    <property type="evidence" value="ECO:0007669"/>
    <property type="project" value="UniProtKB-KW"/>
</dbReference>
<dbReference type="Proteomes" id="UP000019364">
    <property type="component" value="Unassembled WGS sequence"/>
</dbReference>
<reference evidence="1 2" key="1">
    <citation type="journal article" date="2014" name="Genome Announc.">
        <title>Draft Genome Sequence of Paenibacillus pini JCM 16418T, Isolated from the Rhizosphere of Pine Tree.</title>
        <authorList>
            <person name="Yuki M."/>
            <person name="Oshima K."/>
            <person name="Suda W."/>
            <person name="Oshida Y."/>
            <person name="Kitamura K."/>
            <person name="Iida Y."/>
            <person name="Hattori M."/>
            <person name="Ohkuma M."/>
        </authorList>
    </citation>
    <scope>NUCLEOTIDE SEQUENCE [LARGE SCALE GENOMIC DNA]</scope>
    <source>
        <strain evidence="1 2">JCM 16418</strain>
    </source>
</reference>
<name>W7Z1G4_9BACL</name>
<dbReference type="AlphaFoldDB" id="W7Z1G4"/>
<evidence type="ECO:0000313" key="2">
    <source>
        <dbReference type="Proteomes" id="UP000019364"/>
    </source>
</evidence>
<dbReference type="EMBL" id="BAVZ01000005">
    <property type="protein sequence ID" value="GAF08204.1"/>
    <property type="molecule type" value="Genomic_DNA"/>
</dbReference>
<comment type="caution">
    <text evidence="1">The sequence shown here is derived from an EMBL/GenBank/DDBJ whole genome shotgun (WGS) entry which is preliminary data.</text>
</comment>
<accession>W7Z1G4</accession>
<protein>
    <submittedName>
        <fullName evidence="1">Type II/IV secretion system ATP hydrolase TadA/VirB11/CpaF, TadA subfamily</fullName>
    </submittedName>
</protein>
<keyword evidence="2" id="KW-1185">Reference proteome</keyword>